<dbReference type="Proteomes" id="UP000183832">
    <property type="component" value="Unassembled WGS sequence"/>
</dbReference>
<evidence type="ECO:0000313" key="2">
    <source>
        <dbReference type="Proteomes" id="UP000183832"/>
    </source>
</evidence>
<reference evidence="1 2" key="1">
    <citation type="submission" date="2015-04" db="EMBL/GenBank/DDBJ databases">
        <authorList>
            <person name="Syromyatnikov M.Y."/>
            <person name="Popov V.N."/>
        </authorList>
    </citation>
    <scope>NUCLEOTIDE SEQUENCE [LARGE SCALE GENOMIC DNA]</scope>
</reference>
<accession>A0A1J1HLB0</accession>
<name>A0A1J1HLB0_9DIPT</name>
<organism evidence="1 2">
    <name type="scientific">Clunio marinus</name>
    <dbReference type="NCBI Taxonomy" id="568069"/>
    <lineage>
        <taxon>Eukaryota</taxon>
        <taxon>Metazoa</taxon>
        <taxon>Ecdysozoa</taxon>
        <taxon>Arthropoda</taxon>
        <taxon>Hexapoda</taxon>
        <taxon>Insecta</taxon>
        <taxon>Pterygota</taxon>
        <taxon>Neoptera</taxon>
        <taxon>Endopterygota</taxon>
        <taxon>Diptera</taxon>
        <taxon>Nematocera</taxon>
        <taxon>Chironomoidea</taxon>
        <taxon>Chironomidae</taxon>
        <taxon>Clunio</taxon>
    </lineage>
</organism>
<proteinExistence type="predicted"/>
<dbReference type="AlphaFoldDB" id="A0A1J1HLB0"/>
<dbReference type="EMBL" id="CVRI01000006">
    <property type="protein sequence ID" value="CRK88330.1"/>
    <property type="molecule type" value="Genomic_DNA"/>
</dbReference>
<evidence type="ECO:0000313" key="1">
    <source>
        <dbReference type="EMBL" id="CRK88330.1"/>
    </source>
</evidence>
<protein>
    <submittedName>
        <fullName evidence="1">CLUMA_CG002109, isoform A</fullName>
    </submittedName>
</protein>
<gene>
    <name evidence="1" type="ORF">CLUMA_CG002109</name>
</gene>
<sequence>MIFNITSTSSTYKAFIVVSLVSAGGRSCINVPLCDNGHYDDCDDIINSIVCLSDSITTENQKDLTTFYKNIIKAKLIEAKFLTLLKLLLVIMMNIC</sequence>
<keyword evidence="2" id="KW-1185">Reference proteome</keyword>